<dbReference type="InterPro" id="IPR041988">
    <property type="entry name" value="Ribosomal_uL24_KOW"/>
</dbReference>
<dbReference type="Proteomes" id="UP000321577">
    <property type="component" value="Unassembled WGS sequence"/>
</dbReference>
<comment type="similarity">
    <text evidence="1 5 6">Belongs to the universal ribosomal protein uL24 family.</text>
</comment>
<dbReference type="Gene3D" id="2.30.30.30">
    <property type="match status" value="1"/>
</dbReference>
<evidence type="ECO:0000259" key="7">
    <source>
        <dbReference type="SMART" id="SM00739"/>
    </source>
</evidence>
<feature type="domain" description="KOW" evidence="7">
    <location>
        <begin position="7"/>
        <end position="34"/>
    </location>
</feature>
<comment type="subunit">
    <text evidence="5">Part of the 50S ribosomal subunit.</text>
</comment>
<keyword evidence="2 5" id="KW-0689">Ribosomal protein</keyword>
<keyword evidence="3 5" id="KW-0687">Ribonucleoprotein</keyword>
<dbReference type="PANTHER" id="PTHR12903">
    <property type="entry name" value="MITOCHONDRIAL RIBOSOMAL PROTEIN L24"/>
    <property type="match status" value="1"/>
</dbReference>
<dbReference type="InterPro" id="IPR005825">
    <property type="entry name" value="Ribosomal_uL24_CS"/>
</dbReference>
<evidence type="ECO:0000256" key="6">
    <source>
        <dbReference type="RuleBase" id="RU003477"/>
    </source>
</evidence>
<protein>
    <recommendedName>
        <fullName evidence="4 5">Large ribosomal subunit protein uL24</fullName>
    </recommendedName>
</protein>
<dbReference type="InterPro" id="IPR014722">
    <property type="entry name" value="Rib_uL2_dom2"/>
</dbReference>
<comment type="function">
    <text evidence="5">One of two assembly initiator proteins, it binds directly to the 5'-end of the 23S rRNA, where it nucleates assembly of the 50S subunit.</text>
</comment>
<keyword evidence="9" id="KW-1185">Reference proteome</keyword>
<dbReference type="PROSITE" id="PS01108">
    <property type="entry name" value="RIBOSOMAL_L24"/>
    <property type="match status" value="1"/>
</dbReference>
<gene>
    <name evidence="5" type="primary">rplX</name>
    <name evidence="8" type="ORF">BGE01nite_06500</name>
</gene>
<dbReference type="GO" id="GO:0006412">
    <property type="term" value="P:translation"/>
    <property type="evidence" value="ECO:0007669"/>
    <property type="project" value="UniProtKB-UniRule"/>
</dbReference>
<dbReference type="InterPro" id="IPR003256">
    <property type="entry name" value="Ribosomal_uL24"/>
</dbReference>
<evidence type="ECO:0000256" key="3">
    <source>
        <dbReference type="ARBA" id="ARBA00023274"/>
    </source>
</evidence>
<dbReference type="InterPro" id="IPR057264">
    <property type="entry name" value="Ribosomal_uL24_C"/>
</dbReference>
<dbReference type="GO" id="GO:0005840">
    <property type="term" value="C:ribosome"/>
    <property type="evidence" value="ECO:0007669"/>
    <property type="project" value="UniProtKB-KW"/>
</dbReference>
<dbReference type="GO" id="GO:1990904">
    <property type="term" value="C:ribonucleoprotein complex"/>
    <property type="evidence" value="ECO:0007669"/>
    <property type="project" value="UniProtKB-KW"/>
</dbReference>
<name>A0A512M3N6_9BACT</name>
<dbReference type="EMBL" id="BKAG01000003">
    <property type="protein sequence ID" value="GEP41359.1"/>
    <property type="molecule type" value="Genomic_DNA"/>
</dbReference>
<evidence type="ECO:0000256" key="2">
    <source>
        <dbReference type="ARBA" id="ARBA00022980"/>
    </source>
</evidence>
<keyword evidence="5" id="KW-0694">RNA-binding</keyword>
<evidence type="ECO:0000256" key="1">
    <source>
        <dbReference type="ARBA" id="ARBA00010618"/>
    </source>
</evidence>
<evidence type="ECO:0000256" key="4">
    <source>
        <dbReference type="ARBA" id="ARBA00035206"/>
    </source>
</evidence>
<dbReference type="AlphaFoldDB" id="A0A512M3N6"/>
<keyword evidence="5" id="KW-0699">rRNA-binding</keyword>
<sequence>MSRIKTHVKKGDTVVVISGAHKGAQGTVKEVQPAKSRVLIDGVRMIKKAVRPSQQNQAGGFVEKEGPIHISNVKLAEAPKKKAPAKKKVAKK</sequence>
<dbReference type="CDD" id="cd06089">
    <property type="entry name" value="KOW_RPL26"/>
    <property type="match status" value="1"/>
</dbReference>
<organism evidence="8 9">
    <name type="scientific">Brevifollis gellanilyticus</name>
    <dbReference type="NCBI Taxonomy" id="748831"/>
    <lineage>
        <taxon>Bacteria</taxon>
        <taxon>Pseudomonadati</taxon>
        <taxon>Verrucomicrobiota</taxon>
        <taxon>Verrucomicrobiia</taxon>
        <taxon>Verrucomicrobiales</taxon>
        <taxon>Verrucomicrobiaceae</taxon>
    </lineage>
</organism>
<dbReference type="RefSeq" id="WP_146848821.1">
    <property type="nucleotide sequence ID" value="NZ_BKAG01000003.1"/>
</dbReference>
<dbReference type="GO" id="GO:0019843">
    <property type="term" value="F:rRNA binding"/>
    <property type="evidence" value="ECO:0007669"/>
    <property type="project" value="UniProtKB-UniRule"/>
</dbReference>
<dbReference type="InterPro" id="IPR005824">
    <property type="entry name" value="KOW"/>
</dbReference>
<proteinExistence type="inferred from homology"/>
<dbReference type="GO" id="GO:0003735">
    <property type="term" value="F:structural constituent of ribosome"/>
    <property type="evidence" value="ECO:0007669"/>
    <property type="project" value="InterPro"/>
</dbReference>
<comment type="function">
    <text evidence="5">One of the proteins that surrounds the polypeptide exit tunnel on the outside of the subunit.</text>
</comment>
<dbReference type="SMART" id="SM00739">
    <property type="entry name" value="KOW"/>
    <property type="match status" value="1"/>
</dbReference>
<accession>A0A512M3N6</accession>
<dbReference type="HAMAP" id="MF_01326_B">
    <property type="entry name" value="Ribosomal_uL24_B"/>
    <property type="match status" value="1"/>
</dbReference>
<dbReference type="Pfam" id="PF00467">
    <property type="entry name" value="KOW"/>
    <property type="match status" value="1"/>
</dbReference>
<comment type="caution">
    <text evidence="8">The sequence shown here is derived from an EMBL/GenBank/DDBJ whole genome shotgun (WGS) entry which is preliminary data.</text>
</comment>
<evidence type="ECO:0000313" key="9">
    <source>
        <dbReference type="Proteomes" id="UP000321577"/>
    </source>
</evidence>
<dbReference type="Pfam" id="PF17136">
    <property type="entry name" value="ribosomal_L24"/>
    <property type="match status" value="1"/>
</dbReference>
<dbReference type="SUPFAM" id="SSF50104">
    <property type="entry name" value="Translation proteins SH3-like domain"/>
    <property type="match status" value="1"/>
</dbReference>
<reference evidence="8 9" key="1">
    <citation type="submission" date="2019-07" db="EMBL/GenBank/DDBJ databases">
        <title>Whole genome shotgun sequence of Brevifollis gellanilyticus NBRC 108608.</title>
        <authorList>
            <person name="Hosoyama A."/>
            <person name="Uohara A."/>
            <person name="Ohji S."/>
            <person name="Ichikawa N."/>
        </authorList>
    </citation>
    <scope>NUCLEOTIDE SEQUENCE [LARGE SCALE GENOMIC DNA]</scope>
    <source>
        <strain evidence="8 9">NBRC 108608</strain>
    </source>
</reference>
<evidence type="ECO:0000256" key="5">
    <source>
        <dbReference type="HAMAP-Rule" id="MF_01326"/>
    </source>
</evidence>
<dbReference type="InterPro" id="IPR008991">
    <property type="entry name" value="Translation_prot_SH3-like_sf"/>
</dbReference>
<dbReference type="OrthoDB" id="9807419at2"/>
<evidence type="ECO:0000313" key="8">
    <source>
        <dbReference type="EMBL" id="GEP41359.1"/>
    </source>
</evidence>
<dbReference type="NCBIfam" id="TIGR01079">
    <property type="entry name" value="rplX_bact"/>
    <property type="match status" value="1"/>
</dbReference>